<accession>A0A0F9BER8</accession>
<sequence>MWAYRLRTRRAAADHDEGIVAELTVDSVMLPSVEFYQGFLVRTAKRERVDAVVDGRIHFREVAGVEAVEDPDRNEGGEPVSRKDEGIAKDVMLASADDLGAALDKDGLAVVQVDVEPLACGLAS</sequence>
<organism evidence="1">
    <name type="scientific">marine sediment metagenome</name>
    <dbReference type="NCBI Taxonomy" id="412755"/>
    <lineage>
        <taxon>unclassified sequences</taxon>
        <taxon>metagenomes</taxon>
        <taxon>ecological metagenomes</taxon>
    </lineage>
</organism>
<dbReference type="AlphaFoldDB" id="A0A0F9BER8"/>
<proteinExistence type="predicted"/>
<protein>
    <submittedName>
        <fullName evidence="1">Uncharacterized protein</fullName>
    </submittedName>
</protein>
<evidence type="ECO:0000313" key="1">
    <source>
        <dbReference type="EMBL" id="KKL20429.1"/>
    </source>
</evidence>
<name>A0A0F9BER8_9ZZZZ</name>
<dbReference type="EMBL" id="LAZR01038102">
    <property type="protein sequence ID" value="KKL20429.1"/>
    <property type="molecule type" value="Genomic_DNA"/>
</dbReference>
<reference evidence="1" key="1">
    <citation type="journal article" date="2015" name="Nature">
        <title>Complex archaea that bridge the gap between prokaryotes and eukaryotes.</title>
        <authorList>
            <person name="Spang A."/>
            <person name="Saw J.H."/>
            <person name="Jorgensen S.L."/>
            <person name="Zaremba-Niedzwiedzka K."/>
            <person name="Martijn J."/>
            <person name="Lind A.E."/>
            <person name="van Eijk R."/>
            <person name="Schleper C."/>
            <person name="Guy L."/>
            <person name="Ettema T.J."/>
        </authorList>
    </citation>
    <scope>NUCLEOTIDE SEQUENCE</scope>
</reference>
<comment type="caution">
    <text evidence="1">The sequence shown here is derived from an EMBL/GenBank/DDBJ whole genome shotgun (WGS) entry which is preliminary data.</text>
</comment>
<gene>
    <name evidence="1" type="ORF">LCGC14_2455530</name>
</gene>